<keyword evidence="3 8" id="KW-0349">Heme</keyword>
<dbReference type="OrthoDB" id="1470350at2759"/>
<keyword evidence="4 8" id="KW-0479">Metal-binding</keyword>
<keyword evidence="5 9" id="KW-0560">Oxidoreductase</keyword>
<organism evidence="11 12">
    <name type="scientific">Agrocybe chaxingu</name>
    <dbReference type="NCBI Taxonomy" id="84603"/>
    <lineage>
        <taxon>Eukaryota</taxon>
        <taxon>Fungi</taxon>
        <taxon>Dikarya</taxon>
        <taxon>Basidiomycota</taxon>
        <taxon>Agaricomycotina</taxon>
        <taxon>Agaricomycetes</taxon>
        <taxon>Agaricomycetidae</taxon>
        <taxon>Agaricales</taxon>
        <taxon>Agaricineae</taxon>
        <taxon>Strophariaceae</taxon>
        <taxon>Agrocybe</taxon>
    </lineage>
</organism>
<accession>A0A9W8JZB6</accession>
<evidence type="ECO:0000256" key="3">
    <source>
        <dbReference type="ARBA" id="ARBA00022617"/>
    </source>
</evidence>
<evidence type="ECO:0000256" key="5">
    <source>
        <dbReference type="ARBA" id="ARBA00023002"/>
    </source>
</evidence>
<dbReference type="PRINTS" id="PR00385">
    <property type="entry name" value="P450"/>
</dbReference>
<evidence type="ECO:0000256" key="2">
    <source>
        <dbReference type="ARBA" id="ARBA00010617"/>
    </source>
</evidence>
<dbReference type="Gene3D" id="1.10.630.10">
    <property type="entry name" value="Cytochrome P450"/>
    <property type="match status" value="1"/>
</dbReference>
<dbReference type="PANTHER" id="PTHR24287:SF1">
    <property type="entry name" value="P450, PUTATIVE (EUROFUNG)-RELATED"/>
    <property type="match status" value="1"/>
</dbReference>
<dbReference type="InterPro" id="IPR002401">
    <property type="entry name" value="Cyt_P450_E_grp-I"/>
</dbReference>
<evidence type="ECO:0000256" key="6">
    <source>
        <dbReference type="ARBA" id="ARBA00023004"/>
    </source>
</evidence>
<dbReference type="Proteomes" id="UP001148786">
    <property type="component" value="Unassembled WGS sequence"/>
</dbReference>
<keyword evidence="12" id="KW-1185">Reference proteome</keyword>
<dbReference type="SUPFAM" id="SSF48264">
    <property type="entry name" value="Cytochrome P450"/>
    <property type="match status" value="1"/>
</dbReference>
<dbReference type="GO" id="GO:0005506">
    <property type="term" value="F:iron ion binding"/>
    <property type="evidence" value="ECO:0007669"/>
    <property type="project" value="InterPro"/>
</dbReference>
<comment type="caution">
    <text evidence="11">The sequence shown here is derived from an EMBL/GenBank/DDBJ whole genome shotgun (WGS) entry which is preliminary data.</text>
</comment>
<evidence type="ECO:0000256" key="10">
    <source>
        <dbReference type="SAM" id="Phobius"/>
    </source>
</evidence>
<sequence>MNDLPPGFVYLAQRLPRLVLPPAVTYALVRILSSTYNTNVPLWLLVLAMVLSLPVALTIEVQYDQYRVYRDANRLGAVLPPTMPDPYPGGISGLFAATKAFKTGYPADGLDDLCEKAGGYTFNRRVLFENRIITAEPEHIKAILATQFDEFEKGEEFRSVVFPLLGTGVFAVDGDLWKFHRAMTRPFFSRDRISHFDIFDRHADAAIQQLKNRFHQGHPVDFQDLVARFTLDSATEFLLGNDVKSLSGDIPYPYYVTLPESALATQVDHPAARFWNALSEAQSVTSYRTRFGTHWPLVEFWHDKLKAPMKVVHDFIDPIVVEAIKHKREMEGKFEKDRDDETLLENLVNETEGKCHLFYPITLRDEIMSLLVAGRDTTASLLTFTIYMLAEHPEVLARLRKEILEKIGPHRRPTYDDFREMKYLKAVLNETLRLYPPVPFNLRTSNQATTWPNKQPGGKPFYIPPNTRTPYVVFMMHRRKDLWALEFDPNRFIDERLHKYLTSNPFIFLPFNAGPRICLGQQFAYHEASFFLVRLFQAFSTVALVLEAQPPDSRAPAVWKEDKEGRKGKEKIRPKTHLTMYVQDGLWVTMRKVRTADEP</sequence>
<dbReference type="PRINTS" id="PR00463">
    <property type="entry name" value="EP450I"/>
</dbReference>
<feature type="binding site" description="axial binding residue" evidence="8">
    <location>
        <position position="518"/>
    </location>
    <ligand>
        <name>heme</name>
        <dbReference type="ChEBI" id="CHEBI:30413"/>
    </ligand>
    <ligandPart>
        <name>Fe</name>
        <dbReference type="ChEBI" id="CHEBI:18248"/>
    </ligandPart>
</feature>
<keyword evidence="10" id="KW-1133">Transmembrane helix</keyword>
<evidence type="ECO:0000256" key="1">
    <source>
        <dbReference type="ARBA" id="ARBA00001971"/>
    </source>
</evidence>
<keyword evidence="7 9" id="KW-0503">Monooxygenase</keyword>
<name>A0A9W8JZB6_9AGAR</name>
<evidence type="ECO:0000256" key="7">
    <source>
        <dbReference type="ARBA" id="ARBA00023033"/>
    </source>
</evidence>
<dbReference type="AlphaFoldDB" id="A0A9W8JZB6"/>
<keyword evidence="10" id="KW-0472">Membrane</keyword>
<dbReference type="GO" id="GO:0016705">
    <property type="term" value="F:oxidoreductase activity, acting on paired donors, with incorporation or reduction of molecular oxygen"/>
    <property type="evidence" value="ECO:0007669"/>
    <property type="project" value="InterPro"/>
</dbReference>
<evidence type="ECO:0008006" key="13">
    <source>
        <dbReference type="Google" id="ProtNLM"/>
    </source>
</evidence>
<evidence type="ECO:0000313" key="12">
    <source>
        <dbReference type="Proteomes" id="UP001148786"/>
    </source>
</evidence>
<comment type="cofactor">
    <cofactor evidence="1 8">
        <name>heme</name>
        <dbReference type="ChEBI" id="CHEBI:30413"/>
    </cofactor>
</comment>
<evidence type="ECO:0000256" key="8">
    <source>
        <dbReference type="PIRSR" id="PIRSR602401-1"/>
    </source>
</evidence>
<dbReference type="PANTHER" id="PTHR24287">
    <property type="entry name" value="P450, PUTATIVE (EUROFUNG)-RELATED"/>
    <property type="match status" value="1"/>
</dbReference>
<gene>
    <name evidence="11" type="ORF">NLJ89_g6087</name>
</gene>
<dbReference type="PROSITE" id="PS00086">
    <property type="entry name" value="CYTOCHROME_P450"/>
    <property type="match status" value="1"/>
</dbReference>
<dbReference type="InterPro" id="IPR001128">
    <property type="entry name" value="Cyt_P450"/>
</dbReference>
<feature type="transmembrane region" description="Helical" evidence="10">
    <location>
        <begin position="42"/>
        <end position="61"/>
    </location>
</feature>
<proteinExistence type="inferred from homology"/>
<dbReference type="InterPro" id="IPR036396">
    <property type="entry name" value="Cyt_P450_sf"/>
</dbReference>
<keyword evidence="6 8" id="KW-0408">Iron</keyword>
<evidence type="ECO:0000256" key="4">
    <source>
        <dbReference type="ARBA" id="ARBA00022723"/>
    </source>
</evidence>
<dbReference type="CDD" id="cd11063">
    <property type="entry name" value="CYP52"/>
    <property type="match status" value="1"/>
</dbReference>
<dbReference type="InterPro" id="IPR047146">
    <property type="entry name" value="Cyt_P450_E_CYP52_fungi"/>
</dbReference>
<dbReference type="Pfam" id="PF00067">
    <property type="entry name" value="p450"/>
    <property type="match status" value="1"/>
</dbReference>
<reference evidence="11" key="1">
    <citation type="submission" date="2022-07" db="EMBL/GenBank/DDBJ databases">
        <title>Genome Sequence of Agrocybe chaxingu.</title>
        <authorList>
            <person name="Buettner E."/>
        </authorList>
    </citation>
    <scope>NUCLEOTIDE SEQUENCE</scope>
    <source>
        <strain evidence="11">MP-N11</strain>
    </source>
</reference>
<dbReference type="EMBL" id="JANKHO010000622">
    <property type="protein sequence ID" value="KAJ3507821.1"/>
    <property type="molecule type" value="Genomic_DNA"/>
</dbReference>
<comment type="similarity">
    <text evidence="2 9">Belongs to the cytochrome P450 family.</text>
</comment>
<keyword evidence="10" id="KW-0812">Transmembrane</keyword>
<dbReference type="GO" id="GO:0004497">
    <property type="term" value="F:monooxygenase activity"/>
    <property type="evidence" value="ECO:0007669"/>
    <property type="project" value="UniProtKB-KW"/>
</dbReference>
<protein>
    <recommendedName>
        <fullName evidence="13">Cytochrome P450 monooxygenase pc-3</fullName>
    </recommendedName>
</protein>
<evidence type="ECO:0000313" key="11">
    <source>
        <dbReference type="EMBL" id="KAJ3507821.1"/>
    </source>
</evidence>
<dbReference type="InterPro" id="IPR017972">
    <property type="entry name" value="Cyt_P450_CS"/>
</dbReference>
<evidence type="ECO:0000256" key="9">
    <source>
        <dbReference type="RuleBase" id="RU000461"/>
    </source>
</evidence>
<dbReference type="GO" id="GO:0020037">
    <property type="term" value="F:heme binding"/>
    <property type="evidence" value="ECO:0007669"/>
    <property type="project" value="InterPro"/>
</dbReference>